<comment type="miscellaneous">
    <text evidence="6">The iminoaspartate product is unstable in aqueous solution and can decompose to oxaloacetate and ammonia.</text>
</comment>
<dbReference type="SUPFAM" id="SSF55347">
    <property type="entry name" value="Glyceraldehyde-3-phosphate dehydrogenase-like, C-terminal domain"/>
    <property type="match status" value="1"/>
</dbReference>
<dbReference type="PANTHER" id="PTHR31873">
    <property type="entry name" value="L-ASPARTATE DEHYDROGENASE-RELATED"/>
    <property type="match status" value="1"/>
</dbReference>
<reference evidence="9 10" key="1">
    <citation type="submission" date="2017-01" db="EMBL/GenBank/DDBJ databases">
        <title>First insights into the biology of 'candidatus Vampirococcus archaeovorus'.</title>
        <authorList>
            <person name="Kizina J."/>
            <person name="Jordan S."/>
            <person name="Stueber K."/>
            <person name="Reinhardt R."/>
            <person name="Harder J."/>
        </authorList>
    </citation>
    <scope>NUCLEOTIDE SEQUENCE [LARGE SCALE GENOMIC DNA]</scope>
    <source>
        <strain evidence="9 10">LiM</strain>
    </source>
</reference>
<dbReference type="EMBL" id="CP019384">
    <property type="protein sequence ID" value="QAT17181.1"/>
    <property type="molecule type" value="Genomic_DNA"/>
</dbReference>
<dbReference type="PANTHER" id="PTHR31873:SF6">
    <property type="entry name" value="ASPARTATE DEHYDROGENASE DOMAIN-CONTAINING PROTEIN"/>
    <property type="match status" value="1"/>
</dbReference>
<evidence type="ECO:0000256" key="5">
    <source>
        <dbReference type="ARBA" id="ARBA00023027"/>
    </source>
</evidence>
<dbReference type="AlphaFoldDB" id="A0A410P530"/>
<comment type="catalytic activity">
    <reaction evidence="6">
        <text>L-aspartate + NADP(+) + H2O = oxaloacetate + NH4(+) + NADPH + H(+)</text>
        <dbReference type="Rhea" id="RHEA:11784"/>
        <dbReference type="ChEBI" id="CHEBI:15377"/>
        <dbReference type="ChEBI" id="CHEBI:15378"/>
        <dbReference type="ChEBI" id="CHEBI:16452"/>
        <dbReference type="ChEBI" id="CHEBI:28938"/>
        <dbReference type="ChEBI" id="CHEBI:29991"/>
        <dbReference type="ChEBI" id="CHEBI:57783"/>
        <dbReference type="ChEBI" id="CHEBI:58349"/>
        <dbReference type="EC" id="1.4.1.21"/>
    </reaction>
</comment>
<dbReference type="GO" id="GO:0009435">
    <property type="term" value="P:NAD+ biosynthetic process"/>
    <property type="evidence" value="ECO:0007669"/>
    <property type="project" value="UniProtKB-UniRule"/>
</dbReference>
<feature type="binding site" evidence="6">
    <location>
        <position position="191"/>
    </location>
    <ligand>
        <name>NAD(+)</name>
        <dbReference type="ChEBI" id="CHEBI:57540"/>
    </ligand>
</feature>
<dbReference type="InterPro" id="IPR020626">
    <property type="entry name" value="Asp_DH_prok"/>
</dbReference>
<proteinExistence type="inferred from homology"/>
<evidence type="ECO:0000313" key="10">
    <source>
        <dbReference type="Proteomes" id="UP000287243"/>
    </source>
</evidence>
<feature type="domain" description="Aspartate dehydrogenase" evidence="7">
    <location>
        <begin position="169"/>
        <end position="255"/>
    </location>
</feature>
<feature type="domain" description="Aspartate/homoserine dehydrogenase NAD-binding" evidence="8">
    <location>
        <begin position="10"/>
        <end position="120"/>
    </location>
</feature>
<comment type="pathway">
    <text evidence="6">Cofactor biosynthesis; NAD(+) biosynthesis; iminoaspartate from L-aspartate (dehydrogenase route): step 1/1.</text>
</comment>
<accession>A0A410P530</accession>
<dbReference type="GO" id="GO:0051287">
    <property type="term" value="F:NAD binding"/>
    <property type="evidence" value="ECO:0007669"/>
    <property type="project" value="UniProtKB-UniRule"/>
</dbReference>
<dbReference type="Gene3D" id="3.30.360.10">
    <property type="entry name" value="Dihydrodipicolinate Reductase, domain 2"/>
    <property type="match status" value="1"/>
</dbReference>
<dbReference type="Pfam" id="PF01958">
    <property type="entry name" value="Asp_DH_C"/>
    <property type="match status" value="1"/>
</dbReference>
<comment type="function">
    <text evidence="6">Specifically catalyzes the NAD or NADP-dependent dehydrogenation of L-aspartate to iminoaspartate.</text>
</comment>
<dbReference type="KEGG" id="vai:BU251_05270"/>
<feature type="active site" evidence="6">
    <location>
        <position position="221"/>
    </location>
</feature>
<evidence type="ECO:0000259" key="7">
    <source>
        <dbReference type="Pfam" id="PF01958"/>
    </source>
</evidence>
<dbReference type="HAMAP" id="MF_01265">
    <property type="entry name" value="NadX"/>
    <property type="match status" value="1"/>
</dbReference>
<dbReference type="RefSeq" id="WP_128699888.1">
    <property type="nucleotide sequence ID" value="NZ_CP019384.1"/>
</dbReference>
<evidence type="ECO:0000256" key="2">
    <source>
        <dbReference type="ARBA" id="ARBA00022642"/>
    </source>
</evidence>
<keyword evidence="4 6" id="KW-0560">Oxidoreductase</keyword>
<dbReference type="InterPro" id="IPR011182">
    <property type="entry name" value="L-Asp_DH"/>
</dbReference>
<dbReference type="PIRSF" id="PIRSF005227">
    <property type="entry name" value="Asp_dh_NAD_syn"/>
    <property type="match status" value="1"/>
</dbReference>
<feature type="binding site" evidence="6">
    <location>
        <position position="123"/>
    </location>
    <ligand>
        <name>NAD(+)</name>
        <dbReference type="ChEBI" id="CHEBI:57540"/>
    </ligand>
</feature>
<protein>
    <recommendedName>
        <fullName evidence="6">L-aspartate dehydrogenase</fullName>
        <ecNumber evidence="6">1.4.1.21</ecNumber>
    </recommendedName>
</protein>
<sequence length="270" mass="28304">MKKIKIGIIGCGAIGTSLARIIEERLSEKFSIVAVCDACQEKAEALLRICRRAKILDAAHLIAASDLVVEAASAAVSYSIARRSLSAGKGILAMSIGGILGREKELISISRKTGARFLLPSGAICGLDGIRALSAVGISSLTLNTSKPPKALAGAAFFKTHKVDLAGIRKKTLIFSGHAAQAVRFFPQNINVVALLQLATGPRVKVKVQIWADPALRRNVHEIDVVSPAARLKISCENTASPDNPKTSYLAILSAAASLAGFSDAVRIGS</sequence>
<keyword evidence="3 6" id="KW-0521">NADP</keyword>
<dbReference type="InterPro" id="IPR005106">
    <property type="entry name" value="Asp/hSer_DH_NAD-bd"/>
</dbReference>
<evidence type="ECO:0000313" key="9">
    <source>
        <dbReference type="EMBL" id="QAT17181.1"/>
    </source>
</evidence>
<dbReference type="UniPathway" id="UPA00253">
    <property type="reaction ID" value="UER00456"/>
</dbReference>
<dbReference type="OrthoDB" id="8456681at2"/>
<name>A0A410P530_VELA1</name>
<evidence type="ECO:0000256" key="1">
    <source>
        <dbReference type="ARBA" id="ARBA00008331"/>
    </source>
</evidence>
<dbReference type="Gene3D" id="3.40.50.720">
    <property type="entry name" value="NAD(P)-binding Rossmann-like Domain"/>
    <property type="match status" value="1"/>
</dbReference>
<dbReference type="Pfam" id="PF03447">
    <property type="entry name" value="NAD_binding_3"/>
    <property type="match status" value="1"/>
</dbReference>
<dbReference type="InterPro" id="IPR002811">
    <property type="entry name" value="Asp_DH"/>
</dbReference>
<evidence type="ECO:0000256" key="3">
    <source>
        <dbReference type="ARBA" id="ARBA00022857"/>
    </source>
</evidence>
<evidence type="ECO:0000259" key="8">
    <source>
        <dbReference type="Pfam" id="PF03447"/>
    </source>
</evidence>
<keyword evidence="2 6" id="KW-0662">Pyridine nucleotide biosynthesis</keyword>
<gene>
    <name evidence="6" type="primary">nadX</name>
    <name evidence="9" type="ORF">BU251_05270</name>
</gene>
<keyword evidence="5 6" id="KW-0520">NAD</keyword>
<dbReference type="SUPFAM" id="SSF51735">
    <property type="entry name" value="NAD(P)-binding Rossmann-fold domains"/>
    <property type="match status" value="1"/>
</dbReference>
<dbReference type="InterPro" id="IPR036291">
    <property type="entry name" value="NAD(P)-bd_dom_sf"/>
</dbReference>
<dbReference type="GO" id="GO:0016639">
    <property type="term" value="F:oxidoreductase activity, acting on the CH-NH2 group of donors, NAD or NADP as acceptor"/>
    <property type="evidence" value="ECO:0007669"/>
    <property type="project" value="UniProtKB-UniRule"/>
</dbReference>
<dbReference type="EC" id="1.4.1.21" evidence="6"/>
<comment type="catalytic activity">
    <reaction evidence="6">
        <text>L-aspartate + NAD(+) + H2O = oxaloacetate + NH4(+) + NADH + H(+)</text>
        <dbReference type="Rhea" id="RHEA:11788"/>
        <dbReference type="ChEBI" id="CHEBI:15377"/>
        <dbReference type="ChEBI" id="CHEBI:15378"/>
        <dbReference type="ChEBI" id="CHEBI:16452"/>
        <dbReference type="ChEBI" id="CHEBI:28938"/>
        <dbReference type="ChEBI" id="CHEBI:29991"/>
        <dbReference type="ChEBI" id="CHEBI:57540"/>
        <dbReference type="ChEBI" id="CHEBI:57945"/>
        <dbReference type="EC" id="1.4.1.21"/>
    </reaction>
</comment>
<evidence type="ECO:0000256" key="6">
    <source>
        <dbReference type="HAMAP-Rule" id="MF_01265"/>
    </source>
</evidence>
<dbReference type="Proteomes" id="UP000287243">
    <property type="component" value="Chromosome"/>
</dbReference>
<comment type="similarity">
    <text evidence="1 6">Belongs to the L-aspartate dehydrogenase family.</text>
</comment>
<keyword evidence="10" id="KW-1185">Reference proteome</keyword>
<dbReference type="GO" id="GO:0050661">
    <property type="term" value="F:NADP binding"/>
    <property type="evidence" value="ECO:0007669"/>
    <property type="project" value="UniProtKB-UniRule"/>
</dbReference>
<dbReference type="GO" id="GO:0033735">
    <property type="term" value="F:aspartate dehydrogenase [NAD(P)+] activity"/>
    <property type="evidence" value="ECO:0007669"/>
    <property type="project" value="UniProtKB-EC"/>
</dbReference>
<evidence type="ECO:0000256" key="4">
    <source>
        <dbReference type="ARBA" id="ARBA00023002"/>
    </source>
</evidence>
<organism evidence="9 10">
    <name type="scientific">Velamenicoccus archaeovorus</name>
    <dbReference type="NCBI Taxonomy" id="1930593"/>
    <lineage>
        <taxon>Bacteria</taxon>
        <taxon>Pseudomonadati</taxon>
        <taxon>Candidatus Omnitrophota</taxon>
        <taxon>Candidatus Velamenicoccus</taxon>
    </lineage>
</organism>